<evidence type="ECO:0000313" key="3">
    <source>
        <dbReference type="Proteomes" id="UP000545588"/>
    </source>
</evidence>
<dbReference type="RefSeq" id="WP_184282214.1">
    <property type="nucleotide sequence ID" value="NZ_BMCO01000001.1"/>
</dbReference>
<accession>A0ABR6QN99</accession>
<gene>
    <name evidence="2" type="ORF">HNR41_000939</name>
</gene>
<keyword evidence="3" id="KW-1185">Reference proteome</keyword>
<evidence type="ECO:0000313" key="2">
    <source>
        <dbReference type="EMBL" id="MBB6423013.1"/>
    </source>
</evidence>
<feature type="transmembrane region" description="Helical" evidence="1">
    <location>
        <begin position="6"/>
        <end position="26"/>
    </location>
</feature>
<proteinExistence type="predicted"/>
<evidence type="ECO:0008006" key="4">
    <source>
        <dbReference type="Google" id="ProtNLM"/>
    </source>
</evidence>
<sequence>MLSTFFEVLIAPIAVGSTIVLFSYWLNKDDK</sequence>
<evidence type="ECO:0000256" key="1">
    <source>
        <dbReference type="SAM" id="Phobius"/>
    </source>
</evidence>
<keyword evidence="1" id="KW-0472">Membrane</keyword>
<dbReference type="EMBL" id="JACHFF010000001">
    <property type="protein sequence ID" value="MBB6423013.1"/>
    <property type="molecule type" value="Genomic_DNA"/>
</dbReference>
<protein>
    <recommendedName>
        <fullName evidence="4">Type I toxin-antitoxin system Fst family toxin</fullName>
    </recommendedName>
</protein>
<dbReference type="NCBIfam" id="NF033608">
    <property type="entry name" value="type_I_tox_Fst"/>
    <property type="match status" value="1"/>
</dbReference>
<keyword evidence="1" id="KW-0812">Transmembrane</keyword>
<organism evidence="2 3">
    <name type="scientific">Jeotgalicoccus coquinae</name>
    <dbReference type="NCBI Taxonomy" id="709509"/>
    <lineage>
        <taxon>Bacteria</taxon>
        <taxon>Bacillati</taxon>
        <taxon>Bacillota</taxon>
        <taxon>Bacilli</taxon>
        <taxon>Bacillales</taxon>
        <taxon>Staphylococcaceae</taxon>
        <taxon>Jeotgalicoccus</taxon>
    </lineage>
</organism>
<name>A0ABR6QN99_9STAP</name>
<comment type="caution">
    <text evidence="2">The sequence shown here is derived from an EMBL/GenBank/DDBJ whole genome shotgun (WGS) entry which is preliminary data.</text>
</comment>
<reference evidence="2 3" key="1">
    <citation type="submission" date="2020-08" db="EMBL/GenBank/DDBJ databases">
        <title>Genomic Encyclopedia of Type Strains, Phase IV (KMG-IV): sequencing the most valuable type-strain genomes for metagenomic binning, comparative biology and taxonomic classification.</title>
        <authorList>
            <person name="Goeker M."/>
        </authorList>
    </citation>
    <scope>NUCLEOTIDE SEQUENCE [LARGE SCALE GENOMIC DNA]</scope>
    <source>
        <strain evidence="2 3">DSM 22419</strain>
    </source>
</reference>
<dbReference type="Proteomes" id="UP000545588">
    <property type="component" value="Unassembled WGS sequence"/>
</dbReference>
<keyword evidence="1" id="KW-1133">Transmembrane helix</keyword>